<protein>
    <submittedName>
        <fullName evidence="2">NAD-dependent epimerase/dehydratase</fullName>
    </submittedName>
</protein>
<evidence type="ECO:0000259" key="1">
    <source>
        <dbReference type="Pfam" id="PF01370"/>
    </source>
</evidence>
<feature type="domain" description="NAD-dependent epimerase/dehydratase" evidence="1">
    <location>
        <begin position="3"/>
        <end position="235"/>
    </location>
</feature>
<dbReference type="InterPro" id="IPR036291">
    <property type="entry name" value="NAD(P)-bd_dom_sf"/>
</dbReference>
<gene>
    <name evidence="2" type="ordered locus">Ppha_2597</name>
</gene>
<proteinExistence type="predicted"/>
<evidence type="ECO:0000313" key="2">
    <source>
        <dbReference type="EMBL" id="ACF44758.1"/>
    </source>
</evidence>
<dbReference type="KEGG" id="pph:Ppha_2597"/>
<dbReference type="PANTHER" id="PTHR43245">
    <property type="entry name" value="BIFUNCTIONAL POLYMYXIN RESISTANCE PROTEIN ARNA"/>
    <property type="match status" value="1"/>
</dbReference>
<dbReference type="STRING" id="324925.Ppha_2597"/>
<dbReference type="InterPro" id="IPR001509">
    <property type="entry name" value="Epimerase_deHydtase"/>
</dbReference>
<name>B4SFT1_PELPB</name>
<organism evidence="2 3">
    <name type="scientific">Pelodictyon phaeoclathratiforme (strain DSM 5477 / BU-1)</name>
    <dbReference type="NCBI Taxonomy" id="324925"/>
    <lineage>
        <taxon>Bacteria</taxon>
        <taxon>Pseudomonadati</taxon>
        <taxon>Chlorobiota</taxon>
        <taxon>Chlorobiia</taxon>
        <taxon>Chlorobiales</taxon>
        <taxon>Chlorobiaceae</taxon>
        <taxon>Chlorobium/Pelodictyon group</taxon>
        <taxon>Pelodictyon</taxon>
    </lineage>
</organism>
<dbReference type="Pfam" id="PF01370">
    <property type="entry name" value="Epimerase"/>
    <property type="match status" value="1"/>
</dbReference>
<dbReference type="Gene3D" id="3.40.50.720">
    <property type="entry name" value="NAD(P)-binding Rossmann-like Domain"/>
    <property type="match status" value="1"/>
</dbReference>
<dbReference type="InterPro" id="IPR050177">
    <property type="entry name" value="Lipid_A_modif_metabolic_enz"/>
</dbReference>
<dbReference type="AlphaFoldDB" id="B4SFT1"/>
<reference evidence="2 3" key="1">
    <citation type="submission" date="2008-06" db="EMBL/GenBank/DDBJ databases">
        <title>Complete sequence of Pelodictyon phaeoclathratiforme BU-1.</title>
        <authorList>
            <consortium name="US DOE Joint Genome Institute"/>
            <person name="Lucas S."/>
            <person name="Copeland A."/>
            <person name="Lapidus A."/>
            <person name="Glavina del Rio T."/>
            <person name="Dalin E."/>
            <person name="Tice H."/>
            <person name="Bruce D."/>
            <person name="Goodwin L."/>
            <person name="Pitluck S."/>
            <person name="Schmutz J."/>
            <person name="Larimer F."/>
            <person name="Land M."/>
            <person name="Hauser L."/>
            <person name="Kyrpides N."/>
            <person name="Mikhailova N."/>
            <person name="Liu Z."/>
            <person name="Li T."/>
            <person name="Zhao F."/>
            <person name="Overmann J."/>
            <person name="Bryant D.A."/>
            <person name="Richardson P."/>
        </authorList>
    </citation>
    <scope>NUCLEOTIDE SEQUENCE [LARGE SCALE GENOMIC DNA]</scope>
    <source>
        <strain evidence="3">DSM 5477 / BU-1</strain>
    </source>
</reference>
<accession>B4SFT1</accession>
<dbReference type="HOGENOM" id="CLU_007383_1_7_10"/>
<dbReference type="OrthoDB" id="8967463at2"/>
<keyword evidence="3" id="KW-1185">Reference proteome</keyword>
<dbReference type="eggNOG" id="COG0451">
    <property type="taxonomic scope" value="Bacteria"/>
</dbReference>
<dbReference type="RefSeq" id="WP_012509231.1">
    <property type="nucleotide sequence ID" value="NC_011060.1"/>
</dbReference>
<dbReference type="Proteomes" id="UP000002724">
    <property type="component" value="Chromosome"/>
</dbReference>
<sequence length="309" mass="33309" precursor="true">MRIAITGAAGLIGSAAQTALRQAGEHQLTLLYRNTLPDNSAQENCIKGDLSDGAVCDALVNGQDVIMHLAHESTPLMRGKDLVADAVVNLLPSLQLIQAIEKTGRCPHVIYISSGGAVYGSTLDHHPSKEEDPCTPSLIYGIQKLAIEHYLHAAAEKGILRATILRVANAYGALLPPLRMQGLIGTAVSRATMGLPLRLLGNPENIRDYVHVSDVAQALVLALKNPAPFDIFNIGSGKKTSVMEILALIRTISGSDLPIQSEELPENQTLPDCCLLDISKAEQKLGWRAQLHLEEGIRAMFSNQKNCHR</sequence>
<dbReference type="SUPFAM" id="SSF51735">
    <property type="entry name" value="NAD(P)-binding Rossmann-fold domains"/>
    <property type="match status" value="1"/>
</dbReference>
<dbReference type="EMBL" id="CP001110">
    <property type="protein sequence ID" value="ACF44758.1"/>
    <property type="molecule type" value="Genomic_DNA"/>
</dbReference>
<evidence type="ECO:0000313" key="3">
    <source>
        <dbReference type="Proteomes" id="UP000002724"/>
    </source>
</evidence>